<accession>A0AA86JGE6</accession>
<gene>
    <name evidence="1" type="ORF">CNEO_20051</name>
</gene>
<sequence>MVDEYRFTDDTYEELAKIYRLLPEFILIQLTYAVGMEIKIKEMKFIFMFHLSQQDCR</sequence>
<dbReference type="EMBL" id="CAKJVE010000002">
    <property type="protein sequence ID" value="CAG9702311.1"/>
    <property type="molecule type" value="Genomic_DNA"/>
</dbReference>
<evidence type="ECO:0000313" key="1">
    <source>
        <dbReference type="EMBL" id="CAG9702311.1"/>
    </source>
</evidence>
<protein>
    <submittedName>
        <fullName evidence="1">Uncharacterized protein</fullName>
    </submittedName>
</protein>
<reference evidence="1" key="1">
    <citation type="submission" date="2021-10" db="EMBL/GenBank/DDBJ databases">
        <authorList>
            <person name="Mesa V."/>
        </authorList>
    </citation>
    <scope>NUCLEOTIDE SEQUENCE</scope>
    <source>
        <strain evidence="1">CC3_PB</strain>
    </source>
</reference>
<evidence type="ECO:0000313" key="2">
    <source>
        <dbReference type="Proteomes" id="UP000789738"/>
    </source>
</evidence>
<proteinExistence type="predicted"/>
<organism evidence="1 2">
    <name type="scientific">Clostridium neonatale</name>
    <dbReference type="NCBI Taxonomy" id="137838"/>
    <lineage>
        <taxon>Bacteria</taxon>
        <taxon>Bacillati</taxon>
        <taxon>Bacillota</taxon>
        <taxon>Clostridia</taxon>
        <taxon>Eubacteriales</taxon>
        <taxon>Clostridiaceae</taxon>
        <taxon>Clostridium</taxon>
    </lineage>
</organism>
<name>A0AA86JGE6_9CLOT</name>
<dbReference type="Proteomes" id="UP000789738">
    <property type="component" value="Unassembled WGS sequence"/>
</dbReference>
<comment type="caution">
    <text evidence="1">The sequence shown here is derived from an EMBL/GenBank/DDBJ whole genome shotgun (WGS) entry which is preliminary data.</text>
</comment>
<dbReference type="AlphaFoldDB" id="A0AA86JGE6"/>